<gene>
    <name evidence="2" type="ORF">TAPDE_001114</name>
</gene>
<dbReference type="VEuPathDB" id="FungiDB:TAPDE_001114"/>
<dbReference type="EMBL" id="CAHR02000037">
    <property type="protein sequence ID" value="CCG81408.1"/>
    <property type="molecule type" value="Genomic_DNA"/>
</dbReference>
<feature type="compositionally biased region" description="Basic and acidic residues" evidence="1">
    <location>
        <begin position="76"/>
        <end position="92"/>
    </location>
</feature>
<comment type="caution">
    <text evidence="2">The sequence shown here is derived from an EMBL/GenBank/DDBJ whole genome shotgun (WGS) entry which is preliminary data.</text>
</comment>
<evidence type="ECO:0000313" key="2">
    <source>
        <dbReference type="EMBL" id="CCG81408.1"/>
    </source>
</evidence>
<reference evidence="2 3" key="1">
    <citation type="journal article" date="2013" name="MBio">
        <title>Genome sequencing of the plant pathogen Taphrina deformans, the causal agent of peach leaf curl.</title>
        <authorList>
            <person name="Cisse O.H."/>
            <person name="Almeida J.M.G.C.F."/>
            <person name="Fonseca A."/>
            <person name="Kumar A.A."/>
            <person name="Salojaervi J."/>
            <person name="Overmyer K."/>
            <person name="Hauser P.M."/>
            <person name="Pagni M."/>
        </authorList>
    </citation>
    <scope>NUCLEOTIDE SEQUENCE [LARGE SCALE GENOMIC DNA]</scope>
    <source>
        <strain evidence="3">PYCC 5710 / ATCC 11124 / CBS 356.35 / IMI 108563 / JCM 9778 / NBRC 8474</strain>
    </source>
</reference>
<feature type="region of interest" description="Disordered" evidence="1">
    <location>
        <begin position="33"/>
        <end position="106"/>
    </location>
</feature>
<name>R4XAR0_TAPDE</name>
<evidence type="ECO:0000313" key="3">
    <source>
        <dbReference type="Proteomes" id="UP000013776"/>
    </source>
</evidence>
<dbReference type="Proteomes" id="UP000013776">
    <property type="component" value="Unassembled WGS sequence"/>
</dbReference>
<dbReference type="OrthoDB" id="10583052at2759"/>
<dbReference type="AlphaFoldDB" id="R4XAR0"/>
<organism evidence="2 3">
    <name type="scientific">Taphrina deformans (strain PYCC 5710 / ATCC 11124 / CBS 356.35 / IMI 108563 / JCM 9778 / NBRC 8474)</name>
    <name type="common">Peach leaf curl fungus</name>
    <name type="synonym">Lalaria deformans</name>
    <dbReference type="NCBI Taxonomy" id="1097556"/>
    <lineage>
        <taxon>Eukaryota</taxon>
        <taxon>Fungi</taxon>
        <taxon>Dikarya</taxon>
        <taxon>Ascomycota</taxon>
        <taxon>Taphrinomycotina</taxon>
        <taxon>Taphrinomycetes</taxon>
        <taxon>Taphrinales</taxon>
        <taxon>Taphrinaceae</taxon>
        <taxon>Taphrina</taxon>
    </lineage>
</organism>
<sequence length="156" mass="17142">MIHKESSLSSASSVCEFDIGFGEILDYHEDGESDGTITFKSPWEPSSSSSTGYEDDLPISSFDGKGKGKAPAHKIQPLDRYHPENSKREVIDRVSGSTSSVGEINASDLNHSSERWSNYHDLCESVTIELQRRGYEGATVECVSSGTGRQIKYKLC</sequence>
<evidence type="ECO:0000256" key="1">
    <source>
        <dbReference type="SAM" id="MobiDB-lite"/>
    </source>
</evidence>
<protein>
    <submittedName>
        <fullName evidence="2">Uncharacterized protein</fullName>
    </submittedName>
</protein>
<feature type="compositionally biased region" description="Polar residues" evidence="1">
    <location>
        <begin position="95"/>
        <end position="106"/>
    </location>
</feature>
<proteinExistence type="predicted"/>
<keyword evidence="3" id="KW-1185">Reference proteome</keyword>
<accession>R4XAR0</accession>